<sequence>MHDALDRELRALGRSLGTAIDDDAPAPAAVATAVLDRLRTAPVPAPARWTPIRRRLAVVALAVLVALGLTPPVRAAVGELLGIGAVAVRPGPSQPSASAPPEAAAGLSVDRAAELTGLAPVVPPVLGPPDGVEVSADRRVLSLTWGYGPETIRLDQVADPLSPLYVKTALLGSTATMLTVDGRDAWWFGTPHDLVLLAPDGTERTESARVAGPTLVWVDDGVTFRLEGAGRDHAVEIAASALGTG</sequence>
<dbReference type="Proteomes" id="UP000295217">
    <property type="component" value="Unassembled WGS sequence"/>
</dbReference>
<dbReference type="RefSeq" id="WP_132103632.1">
    <property type="nucleotide sequence ID" value="NZ_SMLB01000015.1"/>
</dbReference>
<keyword evidence="1" id="KW-0812">Transmembrane</keyword>
<dbReference type="EMBL" id="SMLB01000015">
    <property type="protein sequence ID" value="TDD69309.1"/>
    <property type="molecule type" value="Genomic_DNA"/>
</dbReference>
<evidence type="ECO:0000256" key="1">
    <source>
        <dbReference type="SAM" id="Phobius"/>
    </source>
</evidence>
<reference evidence="2 3" key="1">
    <citation type="submission" date="2019-02" db="EMBL/GenBank/DDBJ databases">
        <title>Draft genome sequences of novel Actinobacteria.</title>
        <authorList>
            <person name="Sahin N."/>
            <person name="Ay H."/>
            <person name="Saygin H."/>
        </authorList>
    </citation>
    <scope>NUCLEOTIDE SEQUENCE [LARGE SCALE GENOMIC DNA]</scope>
    <source>
        <strain evidence="2 3">8K307</strain>
    </source>
</reference>
<dbReference type="OrthoDB" id="4328209at2"/>
<feature type="transmembrane region" description="Helical" evidence="1">
    <location>
        <begin position="56"/>
        <end position="73"/>
    </location>
</feature>
<organism evidence="2 3">
    <name type="scientific">Jiangella aurantiaca</name>
    <dbReference type="NCBI Taxonomy" id="2530373"/>
    <lineage>
        <taxon>Bacteria</taxon>
        <taxon>Bacillati</taxon>
        <taxon>Actinomycetota</taxon>
        <taxon>Actinomycetes</taxon>
        <taxon>Jiangellales</taxon>
        <taxon>Jiangellaceae</taxon>
        <taxon>Jiangella</taxon>
    </lineage>
</organism>
<proteinExistence type="predicted"/>
<gene>
    <name evidence="2" type="ORF">E1262_13390</name>
</gene>
<evidence type="ECO:0000313" key="2">
    <source>
        <dbReference type="EMBL" id="TDD69309.1"/>
    </source>
</evidence>
<dbReference type="AlphaFoldDB" id="A0A4R5ADW7"/>
<protein>
    <recommendedName>
        <fullName evidence="4">DUF4367 domain-containing protein</fullName>
    </recommendedName>
</protein>
<accession>A0A4R5ADW7</accession>
<evidence type="ECO:0000313" key="3">
    <source>
        <dbReference type="Proteomes" id="UP000295217"/>
    </source>
</evidence>
<evidence type="ECO:0008006" key="4">
    <source>
        <dbReference type="Google" id="ProtNLM"/>
    </source>
</evidence>
<keyword evidence="1" id="KW-1133">Transmembrane helix</keyword>
<name>A0A4R5ADW7_9ACTN</name>
<comment type="caution">
    <text evidence="2">The sequence shown here is derived from an EMBL/GenBank/DDBJ whole genome shotgun (WGS) entry which is preliminary data.</text>
</comment>
<keyword evidence="1" id="KW-0472">Membrane</keyword>
<keyword evidence="3" id="KW-1185">Reference proteome</keyword>